<gene>
    <name evidence="2" type="ORF">PCOR1329_LOCUS38290</name>
</gene>
<proteinExistence type="predicted"/>
<accession>A0ABN9TEF5</accession>
<keyword evidence="1" id="KW-0732">Signal</keyword>
<protein>
    <recommendedName>
        <fullName evidence="4">Selenoprotein F/M domain-containing protein</fullName>
    </recommendedName>
</protein>
<evidence type="ECO:0000313" key="2">
    <source>
        <dbReference type="EMBL" id="CAK0844125.1"/>
    </source>
</evidence>
<dbReference type="EMBL" id="CAUYUJ010014635">
    <property type="protein sequence ID" value="CAK0844125.1"/>
    <property type="molecule type" value="Genomic_DNA"/>
</dbReference>
<evidence type="ECO:0000313" key="3">
    <source>
        <dbReference type="Proteomes" id="UP001189429"/>
    </source>
</evidence>
<organism evidence="2 3">
    <name type="scientific">Prorocentrum cordatum</name>
    <dbReference type="NCBI Taxonomy" id="2364126"/>
    <lineage>
        <taxon>Eukaryota</taxon>
        <taxon>Sar</taxon>
        <taxon>Alveolata</taxon>
        <taxon>Dinophyceae</taxon>
        <taxon>Prorocentrales</taxon>
        <taxon>Prorocentraceae</taxon>
        <taxon>Prorocentrum</taxon>
    </lineage>
</organism>
<reference evidence="2" key="1">
    <citation type="submission" date="2023-10" db="EMBL/GenBank/DDBJ databases">
        <authorList>
            <person name="Chen Y."/>
            <person name="Shah S."/>
            <person name="Dougan E. K."/>
            <person name="Thang M."/>
            <person name="Chan C."/>
        </authorList>
    </citation>
    <scope>NUCLEOTIDE SEQUENCE [LARGE SCALE GENOMIC DNA]</scope>
</reference>
<name>A0ABN9TEF5_9DINO</name>
<sequence length="214" mass="21684">MLGAAGSVARRLANVSPPRVLLPLLLAAPVAVAAPGELAAHVQCQVCGMAVEQARAHASEAGISDEDEHAREAVLPEGEGGALAADARHHQRGAAGPAGRACGGGVGAAGRVAGAAGPRPALVSPRGGGRRARRAAGAAAGGAAAAGGRVPWGVQEMREIVCKKSCDGKRLPKLGEWVDEAFVPRNIQDLETEDLIAKMQMESPGISMTSYKKE</sequence>
<dbReference type="Proteomes" id="UP001189429">
    <property type="component" value="Unassembled WGS sequence"/>
</dbReference>
<evidence type="ECO:0008006" key="4">
    <source>
        <dbReference type="Google" id="ProtNLM"/>
    </source>
</evidence>
<comment type="caution">
    <text evidence="2">The sequence shown here is derived from an EMBL/GenBank/DDBJ whole genome shotgun (WGS) entry which is preliminary data.</text>
</comment>
<evidence type="ECO:0000256" key="1">
    <source>
        <dbReference type="SAM" id="SignalP"/>
    </source>
</evidence>
<feature type="signal peptide" evidence="1">
    <location>
        <begin position="1"/>
        <end position="33"/>
    </location>
</feature>
<feature type="chain" id="PRO_5047239051" description="Selenoprotein F/M domain-containing protein" evidence="1">
    <location>
        <begin position="34"/>
        <end position="214"/>
    </location>
</feature>
<keyword evidence="3" id="KW-1185">Reference proteome</keyword>